<dbReference type="AlphaFoldDB" id="A0A838AZV5"/>
<proteinExistence type="predicted"/>
<dbReference type="Pfam" id="PF02810">
    <property type="entry name" value="SEC-C"/>
    <property type="match status" value="1"/>
</dbReference>
<protein>
    <submittedName>
        <fullName evidence="1">SEC-C domain-containing protein</fullName>
    </submittedName>
</protein>
<comment type="caution">
    <text evidence="1">The sequence shown here is derived from an EMBL/GenBank/DDBJ whole genome shotgun (WGS) entry which is preliminary data.</text>
</comment>
<dbReference type="SUPFAM" id="SSF103642">
    <property type="entry name" value="Sec-C motif"/>
    <property type="match status" value="1"/>
</dbReference>
<evidence type="ECO:0000313" key="2">
    <source>
        <dbReference type="Proteomes" id="UP000558284"/>
    </source>
</evidence>
<evidence type="ECO:0000313" key="1">
    <source>
        <dbReference type="EMBL" id="MBA1139373.1"/>
    </source>
</evidence>
<name>A0A838AZV5_9HYPH</name>
<accession>A0A838AZV5</accession>
<sequence length="536" mass="60749">MSKGTSSRFLPISRNAPCPCNSGRRYKHCHGRLNTTPATDEAFERRLRELMQLHEAEEMVRKRQQGHGRPMVTSLYDGRRVVVVGKRMVHSAKWQFVSDFMIDNMKHVFGHDWGAAASRSTPDHTLFRWLRKLQEARKDVGGGVALPAKGHLSALNRLAYALYLIEHNDKPLKSLIKRLRHPNDFDPALYEAIVASAFALAGAKIDGAEDAKGNQPKPEFFATFPDGRTYAVEAKRKRSWKASFDLDSEAFVAELNGWLRDKLHGASKKNLDKPVYWFELGIGDEATVEQLERLRVLVTSAVRDAEAITVKGDPPRAAYVFVTNNRDLVNDDASNLMFFGLLMGFAMDDFREATLEIETAMELHDKHRPIRWVHDCLALVQRVPNNFEGVPDELLDERGKPIETLRIGGLFAYPRRDGSEGFGTIEEVTSFDSDAYAIIADEETKDRVMVKVPLTEQEAAAAKKLGNAIFGKPESPNEPITDPLRFYDRMLEIYANYPRESLLNQVKNHARFAELEKLDTEALRVRVAREVTKMLR</sequence>
<gene>
    <name evidence="1" type="ORF">H0241_03750</name>
</gene>
<organism evidence="1 2">
    <name type="scientific">Mesorhizobium neociceri</name>
    <dbReference type="NCBI Taxonomy" id="1307853"/>
    <lineage>
        <taxon>Bacteria</taxon>
        <taxon>Pseudomonadati</taxon>
        <taxon>Pseudomonadota</taxon>
        <taxon>Alphaproteobacteria</taxon>
        <taxon>Hyphomicrobiales</taxon>
        <taxon>Phyllobacteriaceae</taxon>
        <taxon>Mesorhizobium</taxon>
    </lineage>
</organism>
<dbReference type="EMBL" id="JACDTY010000001">
    <property type="protein sequence ID" value="MBA1139373.1"/>
    <property type="molecule type" value="Genomic_DNA"/>
</dbReference>
<dbReference type="InterPro" id="IPR004027">
    <property type="entry name" value="SEC_C_motif"/>
</dbReference>
<dbReference type="Gene3D" id="3.10.450.50">
    <property type="match status" value="1"/>
</dbReference>
<reference evidence="1 2" key="1">
    <citation type="submission" date="2020-07" db="EMBL/GenBank/DDBJ databases">
        <title>Definition of the novel symbiovar canariense within Mesorhizobium novociceri, a new species of genus Mesorhizobium nodulating Cicer canariense in the Caldera de Taburiente National Park (La Palma, Canary Islands).</title>
        <authorList>
            <person name="Leon-Barrios M."/>
            <person name="Perez-Yepez J."/>
            <person name="Flores-Felix J.D."/>
            <person name="Ramirez-Baena M.H."/>
            <person name="Pulido-Suarez L."/>
            <person name="Igual J.M."/>
            <person name="Velazquez E."/>
            <person name="Peix A."/>
        </authorList>
    </citation>
    <scope>NUCLEOTIDE SEQUENCE [LARGE SCALE GENOMIC DNA]</scope>
    <source>
        <strain evidence="1 2">CCANP35</strain>
    </source>
</reference>
<keyword evidence="2" id="KW-1185">Reference proteome</keyword>
<dbReference type="Proteomes" id="UP000558284">
    <property type="component" value="Unassembled WGS sequence"/>
</dbReference>